<dbReference type="GO" id="GO:0003677">
    <property type="term" value="F:DNA binding"/>
    <property type="evidence" value="ECO:0007669"/>
    <property type="project" value="InterPro"/>
</dbReference>
<dbReference type="GO" id="GO:0000428">
    <property type="term" value="C:DNA-directed RNA polymerase complex"/>
    <property type="evidence" value="ECO:0007669"/>
    <property type="project" value="UniProtKB-KW"/>
</dbReference>
<feature type="compositionally biased region" description="Polar residues" evidence="6">
    <location>
        <begin position="144"/>
        <end position="155"/>
    </location>
</feature>
<evidence type="ECO:0000256" key="2">
    <source>
        <dbReference type="ARBA" id="ARBA00009430"/>
    </source>
</evidence>
<dbReference type="Proteomes" id="UP001210211">
    <property type="component" value="Unassembled WGS sequence"/>
</dbReference>
<keyword evidence="3" id="KW-0240">DNA-directed RNA polymerase</keyword>
<evidence type="ECO:0000256" key="4">
    <source>
        <dbReference type="ARBA" id="ARBA00023163"/>
    </source>
</evidence>
<feature type="compositionally biased region" description="Basic residues" evidence="6">
    <location>
        <begin position="16"/>
        <end position="25"/>
    </location>
</feature>
<comment type="subcellular location">
    <subcellularLocation>
        <location evidence="1">Nucleus</location>
        <location evidence="1">Nucleolus</location>
    </subcellularLocation>
</comment>
<dbReference type="EMBL" id="JAMRDG010000001">
    <property type="protein sequence ID" value="KAJ3697035.1"/>
    <property type="molecule type" value="Genomic_DNA"/>
</dbReference>
<evidence type="ECO:0000256" key="1">
    <source>
        <dbReference type="ARBA" id="ARBA00004604"/>
    </source>
</evidence>
<name>A0AAD5ZFT0_9POAL</name>
<comment type="similarity">
    <text evidence="2">Belongs to the eukaryotic RPA49/POLR1E RNA polymerase subunit family.</text>
</comment>
<evidence type="ECO:0000256" key="5">
    <source>
        <dbReference type="ARBA" id="ARBA00023242"/>
    </source>
</evidence>
<dbReference type="InterPro" id="IPR009668">
    <property type="entry name" value="RNA_pol-assoc_fac_A49-like"/>
</dbReference>
<comment type="caution">
    <text evidence="7">The sequence shown here is derived from an EMBL/GenBank/DDBJ whole genome shotgun (WGS) entry which is preliminary data.</text>
</comment>
<reference evidence="7 8" key="1">
    <citation type="journal article" date="2022" name="Cell">
        <title>Repeat-based holocentromeres influence genome architecture and karyotype evolution.</title>
        <authorList>
            <person name="Hofstatter P.G."/>
            <person name="Thangavel G."/>
            <person name="Lux T."/>
            <person name="Neumann P."/>
            <person name="Vondrak T."/>
            <person name="Novak P."/>
            <person name="Zhang M."/>
            <person name="Costa L."/>
            <person name="Castellani M."/>
            <person name="Scott A."/>
            <person name="Toegelov H."/>
            <person name="Fuchs J."/>
            <person name="Mata-Sucre Y."/>
            <person name="Dias Y."/>
            <person name="Vanzela A.L.L."/>
            <person name="Huettel B."/>
            <person name="Almeida C.C.S."/>
            <person name="Simkova H."/>
            <person name="Souza G."/>
            <person name="Pedrosa-Harand A."/>
            <person name="Macas J."/>
            <person name="Mayer K.F.X."/>
            <person name="Houben A."/>
            <person name="Marques A."/>
        </authorList>
    </citation>
    <scope>NUCLEOTIDE SEQUENCE [LARGE SCALE GENOMIC DNA]</scope>
    <source>
        <strain evidence="7">RhyTen1mFocal</strain>
    </source>
</reference>
<feature type="region of interest" description="Disordered" evidence="6">
    <location>
        <begin position="138"/>
        <end position="162"/>
    </location>
</feature>
<dbReference type="GO" id="GO:0006351">
    <property type="term" value="P:DNA-templated transcription"/>
    <property type="evidence" value="ECO:0007669"/>
    <property type="project" value="InterPro"/>
</dbReference>
<gene>
    <name evidence="7" type="ORF">LUZ61_000740</name>
</gene>
<evidence type="ECO:0000256" key="3">
    <source>
        <dbReference type="ARBA" id="ARBA00022478"/>
    </source>
</evidence>
<sequence length="423" mass="48421">MADEPSYETHYEETTHKKKKKKKSSKRETIDVSVDFIEETSDRKAPVVGYFPTGFNPLESGDNGVKVFRHKRHANRMELVVSPSESNLEFVGKSYVGEAAAAQICTYALGVLDKESQTLRIVPIAANKVFRLEPHLAEKESTHAEQSGVTETSSAGKVERKVERKMSDLTNMFGARKDKVQQKRMQNLMEQVNNDEPEPEHIGATQNYESEVETEAGGSLGFQIIPPHDLTADAPERAYPLDQIIPRGERPYLLNILDDVKNKNKYPSFVANRMHKLKSLNDEEKEEFACILSYITHLITFWESYNRASRWKRGQNKTGENRMSIPQIVYQKLMRLFMNSESNVLSTENHELLIGYILVLTLFADNFQSETTDIAKDLKMTWPKLKLYYQQLGCKATGSFVTLPVPLHIPDMMRKAKKKQRRQ</sequence>
<proteinExistence type="inferred from homology"/>
<protein>
    <recommendedName>
        <fullName evidence="9">DNA-directed RNA polymerase I subunit rpa49</fullName>
    </recommendedName>
</protein>
<keyword evidence="5" id="KW-0539">Nucleus</keyword>
<evidence type="ECO:0000313" key="8">
    <source>
        <dbReference type="Proteomes" id="UP001210211"/>
    </source>
</evidence>
<evidence type="ECO:0000256" key="6">
    <source>
        <dbReference type="SAM" id="MobiDB-lite"/>
    </source>
</evidence>
<dbReference type="AlphaFoldDB" id="A0AAD5ZFT0"/>
<keyword evidence="8" id="KW-1185">Reference proteome</keyword>
<keyword evidence="4" id="KW-0804">Transcription</keyword>
<feature type="region of interest" description="Disordered" evidence="6">
    <location>
        <begin position="1"/>
        <end position="28"/>
    </location>
</feature>
<accession>A0AAD5ZFT0</accession>
<dbReference type="PANTHER" id="PTHR14440">
    <property type="entry name" value="DNA-DIRECTED RNA POLYMERASE I SUBUNIT RPA49"/>
    <property type="match status" value="1"/>
</dbReference>
<dbReference type="Pfam" id="PF06870">
    <property type="entry name" value="RNA_pol_I_A49"/>
    <property type="match status" value="1"/>
</dbReference>
<evidence type="ECO:0008006" key="9">
    <source>
        <dbReference type="Google" id="ProtNLM"/>
    </source>
</evidence>
<dbReference type="GO" id="GO:0005730">
    <property type="term" value="C:nucleolus"/>
    <property type="evidence" value="ECO:0007669"/>
    <property type="project" value="UniProtKB-SubCell"/>
</dbReference>
<organism evidence="7 8">
    <name type="scientific">Rhynchospora tenuis</name>
    <dbReference type="NCBI Taxonomy" id="198213"/>
    <lineage>
        <taxon>Eukaryota</taxon>
        <taxon>Viridiplantae</taxon>
        <taxon>Streptophyta</taxon>
        <taxon>Embryophyta</taxon>
        <taxon>Tracheophyta</taxon>
        <taxon>Spermatophyta</taxon>
        <taxon>Magnoliopsida</taxon>
        <taxon>Liliopsida</taxon>
        <taxon>Poales</taxon>
        <taxon>Cyperaceae</taxon>
        <taxon>Cyperoideae</taxon>
        <taxon>Rhynchosporeae</taxon>
        <taxon>Rhynchospora</taxon>
    </lineage>
</organism>
<evidence type="ECO:0000313" key="7">
    <source>
        <dbReference type="EMBL" id="KAJ3697035.1"/>
    </source>
</evidence>